<accession>A0ABR2EDW1</accession>
<evidence type="ECO:0000256" key="5">
    <source>
        <dbReference type="ARBA" id="ARBA00023136"/>
    </source>
</evidence>
<evidence type="ECO:0000313" key="10">
    <source>
        <dbReference type="Proteomes" id="UP001472677"/>
    </source>
</evidence>
<keyword evidence="10" id="KW-1185">Reference proteome</keyword>
<dbReference type="SUPFAM" id="SSF48464">
    <property type="entry name" value="ENTH/VHS domain"/>
    <property type="match status" value="1"/>
</dbReference>
<comment type="similarity">
    <text evidence="2">Belongs to the TOM1 family.</text>
</comment>
<comment type="caution">
    <text evidence="9">The sequence shown here is derived from an EMBL/GenBank/DDBJ whole genome shotgun (WGS) entry which is preliminary data.</text>
</comment>
<dbReference type="InterPro" id="IPR004152">
    <property type="entry name" value="GAT_dom"/>
</dbReference>
<evidence type="ECO:0000256" key="3">
    <source>
        <dbReference type="ARBA" id="ARBA00022448"/>
    </source>
</evidence>
<dbReference type="Pfam" id="PF03127">
    <property type="entry name" value="GAT"/>
    <property type="match status" value="1"/>
</dbReference>
<dbReference type="InterPro" id="IPR008942">
    <property type="entry name" value="ENTH_VHS"/>
</dbReference>
<reference evidence="9 10" key="1">
    <citation type="journal article" date="2024" name="G3 (Bethesda)">
        <title>Genome assembly of Hibiscus sabdariffa L. provides insights into metabolisms of medicinal natural products.</title>
        <authorList>
            <person name="Kim T."/>
        </authorList>
    </citation>
    <scope>NUCLEOTIDE SEQUENCE [LARGE SCALE GENOMIC DNA]</scope>
    <source>
        <strain evidence="9">TK-2024</strain>
        <tissue evidence="9">Old leaves</tissue>
    </source>
</reference>
<dbReference type="CDD" id="cd14231">
    <property type="entry name" value="GAT_GGA-like_plant"/>
    <property type="match status" value="1"/>
</dbReference>
<keyword evidence="3" id="KW-0813">Transport</keyword>
<evidence type="ECO:0000256" key="2">
    <source>
        <dbReference type="ARBA" id="ARBA00007708"/>
    </source>
</evidence>
<dbReference type="Pfam" id="PF00790">
    <property type="entry name" value="VHS"/>
    <property type="match status" value="1"/>
</dbReference>
<protein>
    <submittedName>
        <fullName evidence="9">Uncharacterized protein</fullName>
    </submittedName>
</protein>
<gene>
    <name evidence="9" type="ORF">V6N12_002893</name>
</gene>
<comment type="subcellular location">
    <subcellularLocation>
        <location evidence="1">Membrane</location>
        <topology evidence="1">Peripheral membrane protein</topology>
    </subcellularLocation>
</comment>
<feature type="domain" description="GAT" evidence="8">
    <location>
        <begin position="181"/>
        <end position="269"/>
    </location>
</feature>
<dbReference type="PANTHER" id="PTHR45898:SF2">
    <property type="entry name" value="TOM1-LIKE PROTEIN 6"/>
    <property type="match status" value="1"/>
</dbReference>
<evidence type="ECO:0000259" key="8">
    <source>
        <dbReference type="PROSITE" id="PS50909"/>
    </source>
</evidence>
<dbReference type="InterPro" id="IPR002014">
    <property type="entry name" value="VHS_dom"/>
</dbReference>
<name>A0ABR2EDW1_9ROSI</name>
<dbReference type="Proteomes" id="UP001472677">
    <property type="component" value="Unassembled WGS sequence"/>
</dbReference>
<evidence type="ECO:0000259" key="7">
    <source>
        <dbReference type="PROSITE" id="PS50179"/>
    </source>
</evidence>
<dbReference type="InterPro" id="IPR038425">
    <property type="entry name" value="GAT_sf"/>
</dbReference>
<dbReference type="CDD" id="cd03561">
    <property type="entry name" value="VHS"/>
    <property type="match status" value="1"/>
</dbReference>
<organism evidence="9 10">
    <name type="scientific">Hibiscus sabdariffa</name>
    <name type="common">roselle</name>
    <dbReference type="NCBI Taxonomy" id="183260"/>
    <lineage>
        <taxon>Eukaryota</taxon>
        <taxon>Viridiplantae</taxon>
        <taxon>Streptophyta</taxon>
        <taxon>Embryophyta</taxon>
        <taxon>Tracheophyta</taxon>
        <taxon>Spermatophyta</taxon>
        <taxon>Magnoliopsida</taxon>
        <taxon>eudicotyledons</taxon>
        <taxon>Gunneridae</taxon>
        <taxon>Pentapetalae</taxon>
        <taxon>rosids</taxon>
        <taxon>malvids</taxon>
        <taxon>Malvales</taxon>
        <taxon>Malvaceae</taxon>
        <taxon>Malvoideae</taxon>
        <taxon>Hibiscus</taxon>
    </lineage>
</organism>
<evidence type="ECO:0000256" key="4">
    <source>
        <dbReference type="ARBA" id="ARBA00022927"/>
    </source>
</evidence>
<evidence type="ECO:0000313" key="9">
    <source>
        <dbReference type="EMBL" id="KAK8556493.1"/>
    </source>
</evidence>
<dbReference type="Gene3D" id="1.25.40.90">
    <property type="match status" value="1"/>
</dbReference>
<feature type="compositionally biased region" description="Low complexity" evidence="6">
    <location>
        <begin position="340"/>
        <end position="352"/>
    </location>
</feature>
<dbReference type="Gene3D" id="1.20.58.160">
    <property type="match status" value="1"/>
</dbReference>
<dbReference type="SMART" id="SM00288">
    <property type="entry name" value="VHS"/>
    <property type="match status" value="1"/>
</dbReference>
<keyword evidence="5" id="KW-0472">Membrane</keyword>
<dbReference type="PANTHER" id="PTHR45898">
    <property type="entry name" value="TOM1-LIKE PROTEIN"/>
    <property type="match status" value="1"/>
</dbReference>
<sequence length="571" mass="63190">MQIMQPVSSSAATVAVDKATSELLSTPDWTLNINICDSFNSNPWQRKEFIKAVKRRLLLKNFKVQLLALTLMETMVKNCGDFVHYQIEERHLLREMTKMVKRKGDVRVRDKILGLLESWQEDFGGRMGEHPQYYWAYQELKRSGVSFPERSPSAVPVLAPPAKRGMPSNSSKRVDETMATHIENLSLSSLDSIKDTMDLLGDMLQAVNPRDRTAVKDEVIVDLVNKCRSNQKKLMQTLTNTGDEKLLSRGLELNDALQSLLAKHDAICSGSPLTIQVTTSVSSKPTQAITIGKSNEVKNSSPPSYISPPANLAIVKNSLIEENEEDFAQLTRRHSRAESRSSPSTSSGTKQSLVPINDTIVSTSYEASASATDDLCKALALPSNSAAQVNNTKEQELIDVLSLTLSTSSASPPHTPNSSPSAIHQNMYNPVQVPQRPQPYDSYIVPWAQSQVQPQYQTQNHSNSLFLGQPQLQYQAQIQPFLQPQYPQYTSGYPLPKWANTPGYFTGANNMSTPIMGSNGDLWGPPMLAENPYIPPYRLFEDLNVLGNGDGRLKMKSTASSSTQSMVGGRK</sequence>
<evidence type="ECO:0000256" key="6">
    <source>
        <dbReference type="SAM" id="MobiDB-lite"/>
    </source>
</evidence>
<dbReference type="SUPFAM" id="SSF89009">
    <property type="entry name" value="GAT-like domain"/>
    <property type="match status" value="1"/>
</dbReference>
<dbReference type="InterPro" id="IPR044836">
    <property type="entry name" value="TOL_plant"/>
</dbReference>
<keyword evidence="4" id="KW-0653">Protein transport</keyword>
<evidence type="ECO:0000256" key="1">
    <source>
        <dbReference type="ARBA" id="ARBA00004170"/>
    </source>
</evidence>
<dbReference type="PROSITE" id="PS50909">
    <property type="entry name" value="GAT"/>
    <property type="match status" value="1"/>
</dbReference>
<dbReference type="PROSITE" id="PS50179">
    <property type="entry name" value="VHS"/>
    <property type="match status" value="1"/>
</dbReference>
<feature type="domain" description="VHS" evidence="7">
    <location>
        <begin position="19"/>
        <end position="148"/>
    </location>
</feature>
<feature type="region of interest" description="Disordered" evidence="6">
    <location>
        <begin position="327"/>
        <end position="354"/>
    </location>
</feature>
<proteinExistence type="inferred from homology"/>
<dbReference type="EMBL" id="JBBPBM010000017">
    <property type="protein sequence ID" value="KAK8556493.1"/>
    <property type="molecule type" value="Genomic_DNA"/>
</dbReference>